<dbReference type="InterPro" id="IPR002504">
    <property type="entry name" value="NADK"/>
</dbReference>
<sequence length="256" mass="28788">MKIKFVLDRYCGVEMRDALRIIKRENIDIQVSNKDYNAVVIVGGDGSFLDHAEDYDKPVLPIEGIHKGQLKSVGVLTEHKFSEMGTVLRALSEGRFRVEKEPVLELTHSGRTYKSIGDFYIERRDTKESIRYKAVITDGAKRVISYAISNGFIITTPTGSTGYFSYMDILQHRKPKRINGLGFAHILPSSVKDLVGGKEVPYKIRRVFSQKARAEIYLERNSAYLFGIPKRNGGIKITDGHVSVKIIPGGLEKIIV</sequence>
<organism evidence="1">
    <name type="scientific">mine drainage metagenome</name>
    <dbReference type="NCBI Taxonomy" id="410659"/>
    <lineage>
        <taxon>unclassified sequences</taxon>
        <taxon>metagenomes</taxon>
        <taxon>ecological metagenomes</taxon>
    </lineage>
</organism>
<gene>
    <name evidence="1" type="ORF">B2A_14973</name>
</gene>
<dbReference type="GO" id="GO:0003951">
    <property type="term" value="F:NAD+ kinase activity"/>
    <property type="evidence" value="ECO:0007669"/>
    <property type="project" value="InterPro"/>
</dbReference>
<dbReference type="InterPro" id="IPR016064">
    <property type="entry name" value="NAD/diacylglycerol_kinase_sf"/>
</dbReference>
<dbReference type="PANTHER" id="PTHR20275:SF0">
    <property type="entry name" value="NAD KINASE"/>
    <property type="match status" value="1"/>
</dbReference>
<accession>T0XZU3</accession>
<dbReference type="Pfam" id="PF01513">
    <property type="entry name" value="NAD_kinase"/>
    <property type="match status" value="1"/>
</dbReference>
<dbReference type="PANTHER" id="PTHR20275">
    <property type="entry name" value="NAD KINASE"/>
    <property type="match status" value="1"/>
</dbReference>
<dbReference type="GO" id="GO:0006741">
    <property type="term" value="P:NADP+ biosynthetic process"/>
    <property type="evidence" value="ECO:0007669"/>
    <property type="project" value="InterPro"/>
</dbReference>
<comment type="caution">
    <text evidence="1">The sequence shown here is derived from an EMBL/GenBank/DDBJ whole genome shotgun (WGS) entry which is preliminary data.</text>
</comment>
<reference evidence="1" key="1">
    <citation type="submission" date="2013-08" db="EMBL/GenBank/DDBJ databases">
        <authorList>
            <person name="Mendez C."/>
            <person name="Richter M."/>
            <person name="Ferrer M."/>
            <person name="Sanchez J."/>
        </authorList>
    </citation>
    <scope>NUCLEOTIDE SEQUENCE</scope>
</reference>
<dbReference type="InterPro" id="IPR017438">
    <property type="entry name" value="ATP-NAD_kinase_N"/>
</dbReference>
<evidence type="ECO:0000313" key="1">
    <source>
        <dbReference type="EMBL" id="EQD28371.1"/>
    </source>
</evidence>
<dbReference type="Gene3D" id="3.40.50.10330">
    <property type="entry name" value="Probable inorganic polyphosphate/atp-NAD kinase, domain 1"/>
    <property type="match status" value="1"/>
</dbReference>
<dbReference type="SUPFAM" id="SSF111331">
    <property type="entry name" value="NAD kinase/diacylglycerol kinase-like"/>
    <property type="match status" value="1"/>
</dbReference>
<dbReference type="EMBL" id="AUZZ01010894">
    <property type="protein sequence ID" value="EQD28371.1"/>
    <property type="molecule type" value="Genomic_DNA"/>
</dbReference>
<keyword evidence="1" id="KW-0808">Transferase</keyword>
<reference evidence="1" key="2">
    <citation type="journal article" date="2014" name="ISME J.">
        <title>Microbial stratification in low pH oxic and suboxic macroscopic growths along an acid mine drainage.</title>
        <authorList>
            <person name="Mendez-Garcia C."/>
            <person name="Mesa V."/>
            <person name="Sprenger R.R."/>
            <person name="Richter M."/>
            <person name="Diez M.S."/>
            <person name="Solano J."/>
            <person name="Bargiela R."/>
            <person name="Golyshina O.V."/>
            <person name="Manteca A."/>
            <person name="Ramos J.L."/>
            <person name="Gallego J.R."/>
            <person name="Llorente I."/>
            <person name="Martins Dos Santos V.A."/>
            <person name="Jensen O.N."/>
            <person name="Pelaez A.I."/>
            <person name="Sanchez J."/>
            <person name="Ferrer M."/>
        </authorList>
    </citation>
    <scope>NUCLEOTIDE SEQUENCE</scope>
</reference>
<protein>
    <submittedName>
        <fullName evidence="1">Inorganic polyphosphate/ATP-NAD kinase</fullName>
    </submittedName>
</protein>
<name>T0XZU3_9ZZZZ</name>
<keyword evidence="1" id="KW-0418">Kinase</keyword>
<dbReference type="AlphaFoldDB" id="T0XZU3"/>
<proteinExistence type="predicted"/>